<evidence type="ECO:0000256" key="1">
    <source>
        <dbReference type="SAM" id="MobiDB-lite"/>
    </source>
</evidence>
<protein>
    <submittedName>
        <fullName evidence="3">ANK_REP_REGION domain-containing protein</fullName>
    </submittedName>
</protein>
<dbReference type="WBParaSite" id="maker-unitig_40979-snap-gene-0.1-mRNA-1">
    <property type="protein sequence ID" value="maker-unitig_40979-snap-gene-0.1-mRNA-1"/>
    <property type="gene ID" value="maker-unitig_40979-snap-gene-0.1"/>
</dbReference>
<feature type="compositionally biased region" description="Polar residues" evidence="1">
    <location>
        <begin position="81"/>
        <end position="97"/>
    </location>
</feature>
<dbReference type="AlphaFoldDB" id="A0A1I8FMK6"/>
<evidence type="ECO:0000313" key="3">
    <source>
        <dbReference type="WBParaSite" id="maker-unitig_40979-snap-gene-0.1-mRNA-1"/>
    </source>
</evidence>
<name>A0A1I8FMK6_9PLAT</name>
<feature type="region of interest" description="Disordered" evidence="1">
    <location>
        <begin position="70"/>
        <end position="97"/>
    </location>
</feature>
<organism evidence="2 3">
    <name type="scientific">Macrostomum lignano</name>
    <dbReference type="NCBI Taxonomy" id="282301"/>
    <lineage>
        <taxon>Eukaryota</taxon>
        <taxon>Metazoa</taxon>
        <taxon>Spiralia</taxon>
        <taxon>Lophotrochozoa</taxon>
        <taxon>Platyhelminthes</taxon>
        <taxon>Rhabditophora</taxon>
        <taxon>Macrostomorpha</taxon>
        <taxon>Macrostomida</taxon>
        <taxon>Macrostomidae</taxon>
        <taxon>Macrostomum</taxon>
    </lineage>
</organism>
<keyword evidence="2" id="KW-1185">Reference proteome</keyword>
<sequence>DSLGADDLACQLQSPTDGRHSSLGCGSPAARRQASVSAHQRLLLLEWSVSGLQRSRRCYRQDGLDHRVGTSGSDCMDSHHGNGSSQPGKSAATSQILRKTSGAPDAEVDELLTVAEAFVNLPIGTSAEKKKSNGYRQRSSRRQTIAFQELERQQLLSPGASFRLELTEDERARLACRGAPALTEGSQFRRRRLSSTTASAPPIQAGQLAVARWPAAPETRSPCACWPGNQAGWRALADRSHVARPCTGQTGAESASCEGKTILNYLEDERSDVDDGGEINPAVQLLGQLMPAQLRLTRLVCTYRMPPQPLFRAGLDNGSTSPVGPCGQPADTHELPASQLPSRHAWESRKVTQSSWWNNCFGEMEFSGIGTSEVSQGTADEAADVGANGHWGLVKPSLVISVYGTEIEDKTAFKSVWQKGLWKAAGGIGYTVKFQVLGHCIVSDSNQLSLHVATLILPKAPGSSRTDLRRPVRAVRPGLSEIILRCLRRRLNLGIGISPWARVANRPSLGFSDTYIEAATRPSTLMESDDQSSIKPATTTTFALPPAGLSGRYGDAAIDDARSFRSRFELFSQRLALA</sequence>
<feature type="region of interest" description="Disordered" evidence="1">
    <location>
        <begin position="1"/>
        <end position="28"/>
    </location>
</feature>
<accession>A0A1I8FMK6</accession>
<reference evidence="3" key="1">
    <citation type="submission" date="2016-11" db="UniProtKB">
        <authorList>
            <consortium name="WormBaseParasite"/>
        </authorList>
    </citation>
    <scope>IDENTIFICATION</scope>
</reference>
<evidence type="ECO:0000313" key="2">
    <source>
        <dbReference type="Proteomes" id="UP000095280"/>
    </source>
</evidence>
<proteinExistence type="predicted"/>
<dbReference type="Proteomes" id="UP000095280">
    <property type="component" value="Unplaced"/>
</dbReference>